<dbReference type="InterPro" id="IPR027417">
    <property type="entry name" value="P-loop_NTPase"/>
</dbReference>
<dbReference type="Pfam" id="PF07728">
    <property type="entry name" value="AAA_5"/>
    <property type="match status" value="1"/>
</dbReference>
<dbReference type="Gene3D" id="3.40.50.300">
    <property type="entry name" value="P-loop containing nucleotide triphosphate hydrolases"/>
    <property type="match status" value="1"/>
</dbReference>
<dbReference type="PANTHER" id="PTHR37291:SF1">
    <property type="entry name" value="TYPE IV METHYL-DIRECTED RESTRICTION ENZYME ECOKMCRB SUBUNIT"/>
    <property type="match status" value="1"/>
</dbReference>
<dbReference type="InterPro" id="IPR052934">
    <property type="entry name" value="Methyl-DNA_Rec/Restrict_Enz"/>
</dbReference>
<keyword evidence="3" id="KW-1185">Reference proteome</keyword>
<evidence type="ECO:0000259" key="1">
    <source>
        <dbReference type="SMART" id="SM00382"/>
    </source>
</evidence>
<gene>
    <name evidence="2" type="ORF">CG710_016250</name>
</gene>
<protein>
    <submittedName>
        <fullName evidence="2">AAA family ATPase</fullName>
    </submittedName>
</protein>
<accession>A0A371JBN8</accession>
<evidence type="ECO:0000313" key="2">
    <source>
        <dbReference type="EMBL" id="RDY30133.1"/>
    </source>
</evidence>
<evidence type="ECO:0000313" key="3">
    <source>
        <dbReference type="Proteomes" id="UP000216411"/>
    </source>
</evidence>
<dbReference type="SUPFAM" id="SSF52540">
    <property type="entry name" value="P-loop containing nucleoside triphosphate hydrolases"/>
    <property type="match status" value="1"/>
</dbReference>
<comment type="caution">
    <text evidence="2">The sequence shown here is derived from an EMBL/GenBank/DDBJ whole genome shotgun (WGS) entry which is preliminary data.</text>
</comment>
<dbReference type="InterPro" id="IPR011704">
    <property type="entry name" value="ATPase_dyneun-rel_AAA"/>
</dbReference>
<name>A0A371JBN8_9FIRM</name>
<dbReference type="PANTHER" id="PTHR37291">
    <property type="entry name" value="5-METHYLCYTOSINE-SPECIFIC RESTRICTION ENZYME B"/>
    <property type="match status" value="1"/>
</dbReference>
<dbReference type="GO" id="GO:0016887">
    <property type="term" value="F:ATP hydrolysis activity"/>
    <property type="evidence" value="ECO:0007669"/>
    <property type="project" value="InterPro"/>
</dbReference>
<dbReference type="Proteomes" id="UP000216411">
    <property type="component" value="Unassembled WGS sequence"/>
</dbReference>
<dbReference type="OrthoDB" id="9781481at2"/>
<dbReference type="InterPro" id="IPR003593">
    <property type="entry name" value="AAA+_ATPase"/>
</dbReference>
<proteinExistence type="predicted"/>
<reference evidence="2 3" key="1">
    <citation type="journal article" date="2017" name="Genome Announc.">
        <title>Draft Genome Sequence of a Sporulating and Motile Strain of Lachnotalea glycerini Isolated from Water in Quebec City, Canada.</title>
        <authorList>
            <person name="Maheux A.F."/>
            <person name="Boudreau D.K."/>
            <person name="Berube E."/>
            <person name="Boissinot M."/>
            <person name="Raymond F."/>
            <person name="Brodeur S."/>
            <person name="Corbeil J."/>
            <person name="Isabel S."/>
            <person name="Omar R.F."/>
            <person name="Bergeron M.G."/>
        </authorList>
    </citation>
    <scope>NUCLEOTIDE SEQUENCE [LARGE SCALE GENOMIC DNA]</scope>
    <source>
        <strain evidence="2 3">CCRI-19302</strain>
    </source>
</reference>
<dbReference type="SMART" id="SM00382">
    <property type="entry name" value="AAA"/>
    <property type="match status" value="1"/>
</dbReference>
<dbReference type="AlphaFoldDB" id="A0A371JBN8"/>
<feature type="domain" description="AAA+ ATPase" evidence="1">
    <location>
        <begin position="70"/>
        <end position="248"/>
    </location>
</feature>
<sequence>MANLDQIKQFNDGYIFPQTYDETYLATQYISAHMLEVPENVISKLQEKIEEKGLYFGDSELIREIVVGLIKGNIILQGPPGTGKTTLAKIVCEVFNVGYDETTAAAEWTTFDTIGGLQPSTNAAGSEIMVGKMGYVTRSVFNCCNTVLKKQHYQGDKQASWLILDELNRCEIDKAFGDLFTVFGSDGLAESRAINLWFENDDNKKKIYMPNTFRIIGAMNNIDKNYVFDISQGLSRRFTFINVLPPTEELFDNEIANAKKISKNRVINKLSYYSGTKIDTNLMDKIDADFVADDTERVLVDILKHIRYLHDDDDSYLGLSVGTAQIIDLYENIFLSAIIDEYYSATDKKSLMQKIVDNSLCTRIIPQMDGFDYIRLNNFYDEINRKTDYKFLKKTLSEIKKFNR</sequence>
<dbReference type="RefSeq" id="WP_094377478.1">
    <property type="nucleotide sequence ID" value="NZ_NOKA02000047.1"/>
</dbReference>
<organism evidence="2 3">
    <name type="scientific">Lachnotalea glycerini</name>
    <dbReference type="NCBI Taxonomy" id="1763509"/>
    <lineage>
        <taxon>Bacteria</taxon>
        <taxon>Bacillati</taxon>
        <taxon>Bacillota</taxon>
        <taxon>Clostridia</taxon>
        <taxon>Lachnospirales</taxon>
        <taxon>Lachnospiraceae</taxon>
        <taxon>Lachnotalea</taxon>
    </lineage>
</organism>
<dbReference type="EMBL" id="NOKA02000047">
    <property type="protein sequence ID" value="RDY30133.1"/>
    <property type="molecule type" value="Genomic_DNA"/>
</dbReference>
<dbReference type="GO" id="GO:0005524">
    <property type="term" value="F:ATP binding"/>
    <property type="evidence" value="ECO:0007669"/>
    <property type="project" value="InterPro"/>
</dbReference>